<sequence>MRSERRGTERGLVARLGGSREVVRLDFRGGGEIRRRGRRRRRGEKGDGRDGRKGVWRYCSPEATGRGKGVAALLVYRSW</sequence>
<name>A0ABS8WQZ5_DATST</name>
<accession>A0ABS8WQZ5</accession>
<evidence type="ECO:0000313" key="2">
    <source>
        <dbReference type="Proteomes" id="UP000823775"/>
    </source>
</evidence>
<reference evidence="1 2" key="1">
    <citation type="journal article" date="2021" name="BMC Genomics">
        <title>Datura genome reveals duplications of psychoactive alkaloid biosynthetic genes and high mutation rate following tissue culture.</title>
        <authorList>
            <person name="Rajewski A."/>
            <person name="Carter-House D."/>
            <person name="Stajich J."/>
            <person name="Litt A."/>
        </authorList>
    </citation>
    <scope>NUCLEOTIDE SEQUENCE [LARGE SCALE GENOMIC DNA]</scope>
    <source>
        <strain evidence="1">AR-01</strain>
    </source>
</reference>
<comment type="caution">
    <text evidence="1">The sequence shown here is derived from an EMBL/GenBank/DDBJ whole genome shotgun (WGS) entry which is preliminary data.</text>
</comment>
<organism evidence="1 2">
    <name type="scientific">Datura stramonium</name>
    <name type="common">Jimsonweed</name>
    <name type="synonym">Common thornapple</name>
    <dbReference type="NCBI Taxonomy" id="4076"/>
    <lineage>
        <taxon>Eukaryota</taxon>
        <taxon>Viridiplantae</taxon>
        <taxon>Streptophyta</taxon>
        <taxon>Embryophyta</taxon>
        <taxon>Tracheophyta</taxon>
        <taxon>Spermatophyta</taxon>
        <taxon>Magnoliopsida</taxon>
        <taxon>eudicotyledons</taxon>
        <taxon>Gunneridae</taxon>
        <taxon>Pentapetalae</taxon>
        <taxon>asterids</taxon>
        <taxon>lamiids</taxon>
        <taxon>Solanales</taxon>
        <taxon>Solanaceae</taxon>
        <taxon>Solanoideae</taxon>
        <taxon>Datureae</taxon>
        <taxon>Datura</taxon>
    </lineage>
</organism>
<dbReference type="EMBL" id="JACEIK010009461">
    <property type="protein sequence ID" value="MCE3052331.1"/>
    <property type="molecule type" value="Genomic_DNA"/>
</dbReference>
<protein>
    <submittedName>
        <fullName evidence="1">Uncharacterized protein</fullName>
    </submittedName>
</protein>
<feature type="non-terminal residue" evidence="1">
    <location>
        <position position="79"/>
    </location>
</feature>
<keyword evidence="2" id="KW-1185">Reference proteome</keyword>
<evidence type="ECO:0000313" key="1">
    <source>
        <dbReference type="EMBL" id="MCE3052331.1"/>
    </source>
</evidence>
<gene>
    <name evidence="1" type="ORF">HAX54_052293</name>
</gene>
<proteinExistence type="predicted"/>
<dbReference type="Proteomes" id="UP000823775">
    <property type="component" value="Unassembled WGS sequence"/>
</dbReference>